<comment type="subcellular location">
    <subcellularLocation>
        <location evidence="1">Cell membrane</location>
        <topology evidence="1">Multi-pass membrane protein</topology>
    </subcellularLocation>
</comment>
<feature type="domain" description="ABC transporter" evidence="14">
    <location>
        <begin position="340"/>
        <end position="594"/>
    </location>
</feature>
<dbReference type="PANTHER" id="PTHR45136:SF2">
    <property type="entry name" value="ABC TRANSPORTER DOMAIN-CONTAINING PROTEIN"/>
    <property type="match status" value="1"/>
</dbReference>
<keyword evidence="4 12" id="KW-0812">Transmembrane</keyword>
<name>A0A8S0SRI9_OLEEU</name>
<dbReference type="SUPFAM" id="SSF90123">
    <property type="entry name" value="ABC transporter transmembrane region"/>
    <property type="match status" value="2"/>
</dbReference>
<dbReference type="EMBL" id="CACTIH010005501">
    <property type="protein sequence ID" value="CAA2995447.1"/>
    <property type="molecule type" value="Genomic_DNA"/>
</dbReference>
<sequence>MGGFFRYADFADKLLMFLGILGCLGDSLADPLAMSVLSEALDAFGSADQSIAKGAVRKYALQLMYVAVGAGFAAFLEGVCWTRTAERQTSRIRTKYLKSVLRQEVGFFDNQDASSTTFQVVSNISADAHSIQDAIAEKIPTCLAQLCAFMFNLIVAFLLSWRLALASLPFAIGFIAPGVGFGKYLMDLGIKSKDAYGVAGCIAEQAISSIRTVYSYVGEHQTLDRFSHSLHESMNHGIKQGLVKGLLIGSMATIFATWAFQSWYGSILVTERGESGGHVSVSAICIILAGMSCMTALPNLPFITEASTAAKRIFETIDCIPQIDSENAEGKVLANVRGQIVFRQVHFSYPSRKDMFILHGFNLLIEAGKTVGLAGASGSGKSTIVSLLERFYDPISGDILLDGHRINELHLKWLRSQIGLVNQQPILFATSIKENILFGKEDATMELVISAAKAANAHEFIKNLPEGYETQVNYFSKLLHLIIFFFKSQVGESGVQLSGGQKQRIAIARALLKDPRIFLLDEATSALDAQSEGIVQVAIDKASLGKTTIVIAHRLTTIHNVEKIVVLQSGRVVESGSHDELMQINNGEGGIYSEMVKAQKSAMTKPPNSPRHHMEERYHKRTTYAHSPMSPFNLSRQNRTALAIHSKVSPTHNSLPSTYSDYHQNNADKLECSSPSHLRLFQMNAPEWKKALLGCAGAVVFGAIQPIHAYFMGAMVSLYFSDDSSKLKSQTRLYCIIYLCLGIISFFASVLQHYNFAIMGERLTKRVREKFLENVLTFEVGWFDHNENTSAAVCAMLSTDANIVRSLVGDRMSLMVQAFTTVALAFLLGIIVAWKVASVTMAIQPFIIASFYLKSVMMKKMSENAKNAQNEGSQLASEAVVNHRTITSFSSQKRILDLFAETLRGPRKQSIKQSWFSGVGLFTSQFLKTASVALTFWYGGTLMNKGLLRAKDLFLVFFILMSTGKNVADAGTMTSDLSKGSNAIKSTFAILDRKSKILPNNPEGSKIEQPTRGKIELKNVCFLYPSRPEQMIFQDLSLDIEAGKKVALVGRSGSGKSTIFSLIERFYDPIKGSVLIDDHDVKSYNLRDLRSHIALVSQEPTLFAGTIHENIVYGKEGTVEAEIKEAAILANAHEFISSMKDGYQTYCGERGIQLSGGQKQRIVLARAILKNPSILLLDEATSALDSLSENLVQEALEKMMVGRTCVIVAHRLSTIQKADCIMVIKNGEVVEEGSHHVLLAAGDHGEYYSLIKLQHDHSLSSQE</sequence>
<feature type="transmembrane region" description="Helical" evidence="12">
    <location>
        <begin position="691"/>
        <end position="711"/>
    </location>
</feature>
<feature type="transmembrane region" description="Helical" evidence="12">
    <location>
        <begin position="814"/>
        <end position="833"/>
    </location>
</feature>
<dbReference type="Pfam" id="PF00664">
    <property type="entry name" value="ABC_membrane"/>
    <property type="match status" value="2"/>
</dbReference>
<evidence type="ECO:0000256" key="2">
    <source>
        <dbReference type="ARBA" id="ARBA00007577"/>
    </source>
</evidence>
<keyword evidence="7" id="KW-0067">ATP-binding</keyword>
<keyword evidence="8 12" id="KW-1133">Transmembrane helix</keyword>
<dbReference type="InterPro" id="IPR036640">
    <property type="entry name" value="ABC1_TM_sf"/>
</dbReference>
<evidence type="ECO:0000259" key="14">
    <source>
        <dbReference type="PROSITE" id="PS50893"/>
    </source>
</evidence>
<proteinExistence type="inferred from homology"/>
<feature type="transmembrane region" description="Helical" evidence="12">
    <location>
        <begin position="914"/>
        <end position="939"/>
    </location>
</feature>
<evidence type="ECO:0000256" key="12">
    <source>
        <dbReference type="SAM" id="Phobius"/>
    </source>
</evidence>
<dbReference type="FunFam" id="3.40.50.300:FF:000066">
    <property type="entry name" value="ABC transporter B family member 1"/>
    <property type="match status" value="1"/>
</dbReference>
<keyword evidence="17" id="KW-1185">Reference proteome</keyword>
<dbReference type="SMART" id="SM00382">
    <property type="entry name" value="AAA"/>
    <property type="match status" value="2"/>
</dbReference>
<evidence type="ECO:0000259" key="15">
    <source>
        <dbReference type="PROSITE" id="PS50929"/>
    </source>
</evidence>
<keyword evidence="6" id="KW-0547">Nucleotide-binding</keyword>
<evidence type="ECO:0000256" key="13">
    <source>
        <dbReference type="SAM" id="SignalP"/>
    </source>
</evidence>
<evidence type="ECO:0000256" key="10">
    <source>
        <dbReference type="ARBA" id="ARBA00023180"/>
    </source>
</evidence>
<keyword evidence="9 12" id="KW-0472">Membrane</keyword>
<comment type="subunit">
    <text evidence="11">Interacts with 1-naphthylphthalamic acid (NPA).</text>
</comment>
<dbReference type="CDD" id="cd03249">
    <property type="entry name" value="ABC_MTABC3_MDL1_MDL2"/>
    <property type="match status" value="2"/>
</dbReference>
<keyword evidence="10" id="KW-0325">Glycoprotein</keyword>
<feature type="transmembrane region" description="Helical" evidence="12">
    <location>
        <begin position="280"/>
        <end position="303"/>
    </location>
</feature>
<evidence type="ECO:0000256" key="1">
    <source>
        <dbReference type="ARBA" id="ARBA00004651"/>
    </source>
</evidence>
<organism evidence="16 17">
    <name type="scientific">Olea europaea subsp. europaea</name>
    <dbReference type="NCBI Taxonomy" id="158383"/>
    <lineage>
        <taxon>Eukaryota</taxon>
        <taxon>Viridiplantae</taxon>
        <taxon>Streptophyta</taxon>
        <taxon>Embryophyta</taxon>
        <taxon>Tracheophyta</taxon>
        <taxon>Spermatophyta</taxon>
        <taxon>Magnoliopsida</taxon>
        <taxon>eudicotyledons</taxon>
        <taxon>Gunneridae</taxon>
        <taxon>Pentapetalae</taxon>
        <taxon>asterids</taxon>
        <taxon>lamiids</taxon>
        <taxon>Lamiales</taxon>
        <taxon>Oleaceae</taxon>
        <taxon>Oleeae</taxon>
        <taxon>Olea</taxon>
    </lineage>
</organism>
<dbReference type="PANTHER" id="PTHR45136">
    <property type="entry name" value="ABC TRANSPORTER DOMAIN-CONTAINING PROTEIN"/>
    <property type="match status" value="1"/>
</dbReference>
<evidence type="ECO:0000313" key="16">
    <source>
        <dbReference type="EMBL" id="CAA2995447.1"/>
    </source>
</evidence>
<feature type="domain" description="ABC transporter" evidence="14">
    <location>
        <begin position="1015"/>
        <end position="1251"/>
    </location>
</feature>
<feature type="domain" description="ABC transmembrane type-1" evidence="15">
    <location>
        <begin position="692"/>
        <end position="979"/>
    </location>
</feature>
<feature type="signal peptide" evidence="13">
    <location>
        <begin position="1"/>
        <end position="29"/>
    </location>
</feature>
<dbReference type="InterPro" id="IPR017871">
    <property type="entry name" value="ABC_transporter-like_CS"/>
</dbReference>
<evidence type="ECO:0000256" key="7">
    <source>
        <dbReference type="ARBA" id="ARBA00022840"/>
    </source>
</evidence>
<keyword evidence="3" id="KW-0813">Transport</keyword>
<dbReference type="GO" id="GO:0005886">
    <property type="term" value="C:plasma membrane"/>
    <property type="evidence" value="ECO:0007669"/>
    <property type="project" value="UniProtKB-SubCell"/>
</dbReference>
<dbReference type="Gene3D" id="1.20.1560.10">
    <property type="entry name" value="ABC transporter type 1, transmembrane domain"/>
    <property type="match status" value="1"/>
</dbReference>
<dbReference type="PROSITE" id="PS00211">
    <property type="entry name" value="ABC_TRANSPORTER_1"/>
    <property type="match status" value="2"/>
</dbReference>
<dbReference type="InterPro" id="IPR003439">
    <property type="entry name" value="ABC_transporter-like_ATP-bd"/>
</dbReference>
<dbReference type="PROSITE" id="PS50929">
    <property type="entry name" value="ABC_TM1F"/>
    <property type="match status" value="2"/>
</dbReference>
<dbReference type="GO" id="GO:0140359">
    <property type="term" value="F:ABC-type transporter activity"/>
    <property type="evidence" value="ECO:0007669"/>
    <property type="project" value="InterPro"/>
</dbReference>
<keyword evidence="13" id="KW-0732">Signal</keyword>
<feature type="transmembrane region" description="Helical" evidence="12">
    <location>
        <begin position="59"/>
        <end position="81"/>
    </location>
</feature>
<dbReference type="AlphaFoldDB" id="A0A8S0SRI9"/>
<evidence type="ECO:0000256" key="8">
    <source>
        <dbReference type="ARBA" id="ARBA00022989"/>
    </source>
</evidence>
<dbReference type="InterPro" id="IPR011527">
    <property type="entry name" value="ABC1_TM_dom"/>
</dbReference>
<evidence type="ECO:0000256" key="11">
    <source>
        <dbReference type="ARBA" id="ARBA00062948"/>
    </source>
</evidence>
<gene>
    <name evidence="16" type="ORF">OLEA9_A075861</name>
</gene>
<protein>
    <submittedName>
        <fullName evidence="16">Multidrug resistance</fullName>
    </submittedName>
</protein>
<dbReference type="FunFam" id="3.40.50.300:FF:000205">
    <property type="entry name" value="ABC transporter B family member 4"/>
    <property type="match status" value="1"/>
</dbReference>
<evidence type="ECO:0000256" key="4">
    <source>
        <dbReference type="ARBA" id="ARBA00022692"/>
    </source>
</evidence>
<comment type="similarity">
    <text evidence="2">Belongs to the ABC transporter superfamily. ABCB family. Multidrug resistance exporter (TC 3.A.1.201) subfamily.</text>
</comment>
<dbReference type="Proteomes" id="UP000594638">
    <property type="component" value="Unassembled WGS sequence"/>
</dbReference>
<feature type="transmembrane region" description="Helical" evidence="12">
    <location>
        <begin position="731"/>
        <end position="756"/>
    </location>
</feature>
<evidence type="ECO:0000256" key="3">
    <source>
        <dbReference type="ARBA" id="ARBA00022448"/>
    </source>
</evidence>
<feature type="transmembrane region" description="Helical" evidence="12">
    <location>
        <begin position="241"/>
        <end position="260"/>
    </location>
</feature>
<dbReference type="CDD" id="cd18578">
    <property type="entry name" value="ABC_6TM_Pgp_ABCB1_D2_like"/>
    <property type="match status" value="1"/>
</dbReference>
<dbReference type="InterPro" id="IPR027417">
    <property type="entry name" value="P-loop_NTPase"/>
</dbReference>
<dbReference type="Gramene" id="OE9A075861T1">
    <property type="protein sequence ID" value="OE9A075861C1"/>
    <property type="gene ID" value="OE9A075861"/>
</dbReference>
<dbReference type="GO" id="GO:0005524">
    <property type="term" value="F:ATP binding"/>
    <property type="evidence" value="ECO:0007669"/>
    <property type="project" value="UniProtKB-KW"/>
</dbReference>
<feature type="chain" id="PRO_5035742875" evidence="13">
    <location>
        <begin position="30"/>
        <end position="1263"/>
    </location>
</feature>
<feature type="transmembrane region" description="Helical" evidence="12">
    <location>
        <begin position="167"/>
        <end position="186"/>
    </location>
</feature>
<feature type="transmembrane region" description="Helical" evidence="12">
    <location>
        <begin position="839"/>
        <end position="857"/>
    </location>
</feature>
<feature type="domain" description="ABC transmembrane type-1" evidence="15">
    <location>
        <begin position="17"/>
        <end position="305"/>
    </location>
</feature>
<dbReference type="PROSITE" id="PS50893">
    <property type="entry name" value="ABC_TRANSPORTER_2"/>
    <property type="match status" value="2"/>
</dbReference>
<dbReference type="Gene3D" id="3.40.50.300">
    <property type="entry name" value="P-loop containing nucleotide triphosphate hydrolases"/>
    <property type="match status" value="2"/>
</dbReference>
<dbReference type="InterPro" id="IPR003593">
    <property type="entry name" value="AAA+_ATPase"/>
</dbReference>
<evidence type="ECO:0000313" key="17">
    <source>
        <dbReference type="Proteomes" id="UP000594638"/>
    </source>
</evidence>
<dbReference type="CDD" id="cd18577">
    <property type="entry name" value="ABC_6TM_Pgp_ABCB1_D1_like"/>
    <property type="match status" value="1"/>
</dbReference>
<comment type="caution">
    <text evidence="16">The sequence shown here is derived from an EMBL/GenBank/DDBJ whole genome shotgun (WGS) entry which is preliminary data.</text>
</comment>
<feature type="transmembrane region" description="Helical" evidence="12">
    <location>
        <begin position="142"/>
        <end position="161"/>
    </location>
</feature>
<dbReference type="SUPFAM" id="SSF52540">
    <property type="entry name" value="P-loop containing nucleoside triphosphate hydrolases"/>
    <property type="match status" value="2"/>
</dbReference>
<dbReference type="OrthoDB" id="6500128at2759"/>
<keyword evidence="5" id="KW-0677">Repeat</keyword>
<evidence type="ECO:0000256" key="5">
    <source>
        <dbReference type="ARBA" id="ARBA00022737"/>
    </source>
</evidence>
<accession>A0A8S0SRI9</accession>
<dbReference type="Pfam" id="PF00005">
    <property type="entry name" value="ABC_tran"/>
    <property type="match status" value="2"/>
</dbReference>
<evidence type="ECO:0000256" key="6">
    <source>
        <dbReference type="ARBA" id="ARBA00022741"/>
    </source>
</evidence>
<dbReference type="GO" id="GO:0016887">
    <property type="term" value="F:ATP hydrolysis activity"/>
    <property type="evidence" value="ECO:0007669"/>
    <property type="project" value="InterPro"/>
</dbReference>
<evidence type="ECO:0000256" key="9">
    <source>
        <dbReference type="ARBA" id="ARBA00023136"/>
    </source>
</evidence>
<reference evidence="16 17" key="1">
    <citation type="submission" date="2019-12" db="EMBL/GenBank/DDBJ databases">
        <authorList>
            <person name="Alioto T."/>
            <person name="Alioto T."/>
            <person name="Gomez Garrido J."/>
        </authorList>
    </citation>
    <scope>NUCLEOTIDE SEQUENCE [LARGE SCALE GENOMIC DNA]</scope>
</reference>